<dbReference type="RefSeq" id="WP_118943448.1">
    <property type="nucleotide sequence ID" value="NZ_CP032125.1"/>
</dbReference>
<dbReference type="CDD" id="cd14789">
    <property type="entry name" value="Tiki"/>
    <property type="match status" value="1"/>
</dbReference>
<keyword evidence="1" id="KW-0732">Signal</keyword>
<name>A0A347UIW6_9RHOB</name>
<evidence type="ECO:0000256" key="1">
    <source>
        <dbReference type="SAM" id="SignalP"/>
    </source>
</evidence>
<protein>
    <submittedName>
        <fullName evidence="2">TraB/GumN family protein</fullName>
    </submittedName>
</protein>
<dbReference type="PANTHER" id="PTHR40590">
    <property type="entry name" value="CYTOPLASMIC PROTEIN-RELATED"/>
    <property type="match status" value="1"/>
</dbReference>
<evidence type="ECO:0000313" key="2">
    <source>
        <dbReference type="EMBL" id="AXX98794.1"/>
    </source>
</evidence>
<reference evidence="2 3" key="1">
    <citation type="submission" date="2018-09" db="EMBL/GenBank/DDBJ databases">
        <title>Profundibacter amoris BAR1 gen. nov., sp. nov., a new member of the Roseobacter clade isolated at Lokis Castle Vent Field on the Arctic Mid-Oceanic Ridge.</title>
        <authorList>
            <person name="Le Moine Bauer S."/>
            <person name="Sjoeberg A.G."/>
            <person name="L'Haridon S."/>
            <person name="Stokke R."/>
            <person name="Roalkvam I."/>
            <person name="Steen I.H."/>
            <person name="Dahle H."/>
        </authorList>
    </citation>
    <scope>NUCLEOTIDE SEQUENCE [LARGE SCALE GENOMIC DNA]</scope>
    <source>
        <strain evidence="2 3">BAR1</strain>
    </source>
</reference>
<organism evidence="2 3">
    <name type="scientific">Profundibacter amoris</name>
    <dbReference type="NCBI Taxonomy" id="2171755"/>
    <lineage>
        <taxon>Bacteria</taxon>
        <taxon>Pseudomonadati</taxon>
        <taxon>Pseudomonadota</taxon>
        <taxon>Alphaproteobacteria</taxon>
        <taxon>Rhodobacterales</taxon>
        <taxon>Paracoccaceae</taxon>
        <taxon>Profundibacter</taxon>
    </lineage>
</organism>
<proteinExistence type="predicted"/>
<keyword evidence="3" id="KW-1185">Reference proteome</keyword>
<feature type="signal peptide" evidence="1">
    <location>
        <begin position="1"/>
        <end position="18"/>
    </location>
</feature>
<dbReference type="Proteomes" id="UP000261704">
    <property type="component" value="Chromosome"/>
</dbReference>
<dbReference type="OrthoDB" id="9806326at2"/>
<dbReference type="AlphaFoldDB" id="A0A347UIW6"/>
<evidence type="ECO:0000313" key="3">
    <source>
        <dbReference type="Proteomes" id="UP000261704"/>
    </source>
</evidence>
<dbReference type="InterPro" id="IPR002816">
    <property type="entry name" value="TraB/PrgY/GumN_fam"/>
</dbReference>
<dbReference type="Pfam" id="PF01963">
    <property type="entry name" value="TraB_PrgY_gumN"/>
    <property type="match status" value="1"/>
</dbReference>
<dbReference type="EMBL" id="CP032125">
    <property type="protein sequence ID" value="AXX98794.1"/>
    <property type="molecule type" value="Genomic_DNA"/>
</dbReference>
<gene>
    <name evidence="2" type="ORF">BAR1_13195</name>
</gene>
<sequence>MRLILSLILSLLALPATAQCVGENLLETMGTQDRATLDAAIAANPYPEGNLWLATKGNSRIHILGTMHLSDDRLDPYLKPFWEIADNADLILLEGTRETLEQQKQRMIKDPSVMFITDGPTLPERLPEDEWQALVKELSTRGIPGFMASKMQPWYVSLMLSIPPCALAGMAEQNGVDHRIMDYADRHNIPSRALEPYDIVFSLFGDDSPEQELDNIRLALAGAKNGEAMISTLIEAYLSGQHRAIWELNRYQMRQDSGLSEAEADRLVAEMEGPMLNDRNANWMDVILPAAAETDNIIVAVGAAHLSGEKGLLYLLEQSGYTLTRVDGF</sequence>
<dbReference type="InterPro" id="IPR047111">
    <property type="entry name" value="YbaP-like"/>
</dbReference>
<dbReference type="PANTHER" id="PTHR40590:SF1">
    <property type="entry name" value="CYTOPLASMIC PROTEIN"/>
    <property type="match status" value="1"/>
</dbReference>
<dbReference type="KEGG" id="pamo:BAR1_13195"/>
<accession>A0A347UIW6</accession>
<feature type="chain" id="PRO_5016740577" evidence="1">
    <location>
        <begin position="19"/>
        <end position="329"/>
    </location>
</feature>